<reference evidence="1" key="1">
    <citation type="journal article" date="2021" name="PeerJ">
        <title>Extensive microbial diversity within the chicken gut microbiome revealed by metagenomics and culture.</title>
        <authorList>
            <person name="Gilroy R."/>
            <person name="Ravi A."/>
            <person name="Getino M."/>
            <person name="Pursley I."/>
            <person name="Horton D.L."/>
            <person name="Alikhan N.F."/>
            <person name="Baker D."/>
            <person name="Gharbi K."/>
            <person name="Hall N."/>
            <person name="Watson M."/>
            <person name="Adriaenssens E.M."/>
            <person name="Foster-Nyarko E."/>
            <person name="Jarju S."/>
            <person name="Secka A."/>
            <person name="Antonio M."/>
            <person name="Oren A."/>
            <person name="Chaudhuri R.R."/>
            <person name="La Ragione R."/>
            <person name="Hildebrand F."/>
            <person name="Pallen M.J."/>
        </authorList>
    </citation>
    <scope>NUCLEOTIDE SEQUENCE</scope>
    <source>
        <strain evidence="1">14324</strain>
    </source>
</reference>
<keyword evidence="1" id="KW-0808">Transferase</keyword>
<protein>
    <submittedName>
        <fullName evidence="1">Kinase</fullName>
    </submittedName>
</protein>
<comment type="caution">
    <text evidence="1">The sequence shown here is derived from an EMBL/GenBank/DDBJ whole genome shotgun (WGS) entry which is preliminary data.</text>
</comment>
<reference evidence="1" key="2">
    <citation type="submission" date="2021-04" db="EMBL/GenBank/DDBJ databases">
        <authorList>
            <person name="Gilroy R."/>
        </authorList>
    </citation>
    <scope>NUCLEOTIDE SEQUENCE</scope>
    <source>
        <strain evidence="1">14324</strain>
    </source>
</reference>
<dbReference type="EMBL" id="DXBU01000107">
    <property type="protein sequence ID" value="HIZ22710.1"/>
    <property type="molecule type" value="Genomic_DNA"/>
</dbReference>
<name>A0A9D2ITY1_9FIRM</name>
<sequence length="82" mass="9675">MRLQQVQDALKTKKITYEYTEEDGCGSIDFEFRGLRYHIWEYEDRQWGAETNVFAAGRSQDIEGDYETVISDEIRSWPDMVG</sequence>
<evidence type="ECO:0000313" key="2">
    <source>
        <dbReference type="Proteomes" id="UP000824041"/>
    </source>
</evidence>
<keyword evidence="1" id="KW-0418">Kinase</keyword>
<gene>
    <name evidence="1" type="ORF">IAA21_07955</name>
</gene>
<dbReference type="Proteomes" id="UP000824041">
    <property type="component" value="Unassembled WGS sequence"/>
</dbReference>
<organism evidence="1 2">
    <name type="scientific">Candidatus Blautia faecigallinarum</name>
    <dbReference type="NCBI Taxonomy" id="2838488"/>
    <lineage>
        <taxon>Bacteria</taxon>
        <taxon>Bacillati</taxon>
        <taxon>Bacillota</taxon>
        <taxon>Clostridia</taxon>
        <taxon>Lachnospirales</taxon>
        <taxon>Lachnospiraceae</taxon>
        <taxon>Blautia</taxon>
    </lineage>
</organism>
<proteinExistence type="predicted"/>
<dbReference type="GO" id="GO:0016301">
    <property type="term" value="F:kinase activity"/>
    <property type="evidence" value="ECO:0007669"/>
    <property type="project" value="UniProtKB-KW"/>
</dbReference>
<accession>A0A9D2ITY1</accession>
<evidence type="ECO:0000313" key="1">
    <source>
        <dbReference type="EMBL" id="HIZ22710.1"/>
    </source>
</evidence>
<dbReference type="AlphaFoldDB" id="A0A9D2ITY1"/>